<dbReference type="PANTHER" id="PTHR11787:SF4">
    <property type="entry name" value="CHM, RAB ESCORT PROTEIN 1"/>
    <property type="match status" value="1"/>
</dbReference>
<dbReference type="GO" id="GO:0016192">
    <property type="term" value="P:vesicle-mediated transport"/>
    <property type="evidence" value="ECO:0007669"/>
    <property type="project" value="TreeGrafter"/>
</dbReference>
<comment type="caution">
    <text evidence="3">The sequence shown here is derived from an EMBL/GenBank/DDBJ whole genome shotgun (WGS) entry which is preliminary data.</text>
</comment>
<sequence>MPDIEGLDKHYDVIVLGTGYTEAVLAAAFAQAGKSVLHMDENKYYGNLETTFQFEELLKWCKKIQDPVTKTASLTANGFESPLTTLPCEFTKSQNAIYSAVEYKIYPRSSSTEDPLHSHVDPPPPASEEEGTSVETSAELIKDSRKYCLELLPKLYYFKSDTIELVSQCKLDALTDVRDGIEFYPVKGIYMFRNNGDFVKVPVGRQEIFKETHQNLSMISKRRLSKLAEFAQSYTESSDVMEGTLLF</sequence>
<dbReference type="InterPro" id="IPR018203">
    <property type="entry name" value="GDP_dissociation_inhibitor"/>
</dbReference>
<feature type="region of interest" description="Disordered" evidence="2">
    <location>
        <begin position="109"/>
        <end position="134"/>
    </location>
</feature>
<dbReference type="InterPro" id="IPR036188">
    <property type="entry name" value="FAD/NAD-bd_sf"/>
</dbReference>
<evidence type="ECO:0000313" key="4">
    <source>
        <dbReference type="Proteomes" id="UP000789739"/>
    </source>
</evidence>
<dbReference type="GO" id="GO:0005634">
    <property type="term" value="C:nucleus"/>
    <property type="evidence" value="ECO:0007669"/>
    <property type="project" value="TreeGrafter"/>
</dbReference>
<dbReference type="GO" id="GO:0005829">
    <property type="term" value="C:cytosol"/>
    <property type="evidence" value="ECO:0007669"/>
    <property type="project" value="TreeGrafter"/>
</dbReference>
<accession>A0A9N9DCN2</accession>
<dbReference type="GO" id="GO:0005968">
    <property type="term" value="C:Rab-protein geranylgeranyltransferase complex"/>
    <property type="evidence" value="ECO:0007669"/>
    <property type="project" value="TreeGrafter"/>
</dbReference>
<dbReference type="GO" id="GO:0007264">
    <property type="term" value="P:small GTPase-mediated signal transduction"/>
    <property type="evidence" value="ECO:0007669"/>
    <property type="project" value="InterPro"/>
</dbReference>
<dbReference type="Gene3D" id="3.30.519.10">
    <property type="entry name" value="Guanine Nucleotide Dissociation Inhibitor, domain 2"/>
    <property type="match status" value="1"/>
</dbReference>
<proteinExistence type="inferred from homology"/>
<dbReference type="GO" id="GO:0005092">
    <property type="term" value="F:GDP-dissociation inhibitor activity"/>
    <property type="evidence" value="ECO:0007669"/>
    <property type="project" value="InterPro"/>
</dbReference>
<name>A0A9N9DCN2_9GLOM</name>
<dbReference type="SUPFAM" id="SSF51905">
    <property type="entry name" value="FAD/NAD(P)-binding domain"/>
    <property type="match status" value="1"/>
</dbReference>
<dbReference type="PRINTS" id="PR00891">
    <property type="entry name" value="RABGDIREP"/>
</dbReference>
<dbReference type="PANTHER" id="PTHR11787">
    <property type="entry name" value="RAB GDP-DISSOCIATION INHIBITOR"/>
    <property type="match status" value="1"/>
</dbReference>
<dbReference type="AlphaFoldDB" id="A0A9N9DCN2"/>
<organism evidence="3 4">
    <name type="scientific">Paraglomus brasilianum</name>
    <dbReference type="NCBI Taxonomy" id="144538"/>
    <lineage>
        <taxon>Eukaryota</taxon>
        <taxon>Fungi</taxon>
        <taxon>Fungi incertae sedis</taxon>
        <taxon>Mucoromycota</taxon>
        <taxon>Glomeromycotina</taxon>
        <taxon>Glomeromycetes</taxon>
        <taxon>Paraglomerales</taxon>
        <taxon>Paraglomeraceae</taxon>
        <taxon>Paraglomus</taxon>
    </lineage>
</organism>
<evidence type="ECO:0000313" key="3">
    <source>
        <dbReference type="EMBL" id="CAG8630779.1"/>
    </source>
</evidence>
<dbReference type="OrthoDB" id="9446342at2759"/>
<evidence type="ECO:0000256" key="2">
    <source>
        <dbReference type="SAM" id="MobiDB-lite"/>
    </source>
</evidence>
<dbReference type="Gene3D" id="3.50.50.60">
    <property type="entry name" value="FAD/NAD(P)-binding domain"/>
    <property type="match status" value="1"/>
</dbReference>
<dbReference type="EMBL" id="CAJVPI010001923">
    <property type="protein sequence ID" value="CAG8630779.1"/>
    <property type="molecule type" value="Genomic_DNA"/>
</dbReference>
<protein>
    <submittedName>
        <fullName evidence="3">4715_t:CDS:1</fullName>
    </submittedName>
</protein>
<reference evidence="3" key="1">
    <citation type="submission" date="2021-06" db="EMBL/GenBank/DDBJ databases">
        <authorList>
            <person name="Kallberg Y."/>
            <person name="Tangrot J."/>
            <person name="Rosling A."/>
        </authorList>
    </citation>
    <scope>NUCLEOTIDE SEQUENCE</scope>
    <source>
        <strain evidence="3">BR232B</strain>
    </source>
</reference>
<dbReference type="Pfam" id="PF00996">
    <property type="entry name" value="GDI"/>
    <property type="match status" value="2"/>
</dbReference>
<gene>
    <name evidence="3" type="ORF">PBRASI_LOCUS9239</name>
</gene>
<dbReference type="Proteomes" id="UP000789739">
    <property type="component" value="Unassembled WGS sequence"/>
</dbReference>
<comment type="similarity">
    <text evidence="1">Belongs to the Rab GDI family.</text>
</comment>
<evidence type="ECO:0000256" key="1">
    <source>
        <dbReference type="ARBA" id="ARBA00005593"/>
    </source>
</evidence>
<keyword evidence="4" id="KW-1185">Reference proteome</keyword>